<dbReference type="Gene3D" id="1.10.132.20">
    <property type="entry name" value="Ribosome-recycling factor"/>
    <property type="match status" value="1"/>
</dbReference>
<accession>I7MJ71</accession>
<dbReference type="GO" id="GO:0006412">
    <property type="term" value="P:translation"/>
    <property type="evidence" value="ECO:0007669"/>
    <property type="project" value="UniProtKB-KW"/>
</dbReference>
<dbReference type="GeneID" id="7824569"/>
<evidence type="ECO:0000256" key="3">
    <source>
        <dbReference type="SAM" id="Coils"/>
    </source>
</evidence>
<evidence type="ECO:0000313" key="6">
    <source>
        <dbReference type="Proteomes" id="UP000009168"/>
    </source>
</evidence>
<dbReference type="Gene3D" id="3.30.1360.40">
    <property type="match status" value="1"/>
</dbReference>
<dbReference type="PANTHER" id="PTHR20982">
    <property type="entry name" value="RIBOSOME RECYCLING FACTOR"/>
    <property type="match status" value="1"/>
</dbReference>
<dbReference type="RefSeq" id="XP_001025410.2">
    <property type="nucleotide sequence ID" value="XM_001025410.2"/>
</dbReference>
<proteinExistence type="inferred from homology"/>
<dbReference type="InParanoid" id="I7MJ71"/>
<dbReference type="eggNOG" id="KOG4759">
    <property type="taxonomic scope" value="Eukaryota"/>
</dbReference>
<reference evidence="6" key="1">
    <citation type="journal article" date="2006" name="PLoS Biol.">
        <title>Macronuclear genome sequence of the ciliate Tetrahymena thermophila, a model eukaryote.</title>
        <authorList>
            <person name="Eisen J.A."/>
            <person name="Coyne R.S."/>
            <person name="Wu M."/>
            <person name="Wu D."/>
            <person name="Thiagarajan M."/>
            <person name="Wortman J.R."/>
            <person name="Badger J.H."/>
            <person name="Ren Q."/>
            <person name="Amedeo P."/>
            <person name="Jones K.M."/>
            <person name="Tallon L.J."/>
            <person name="Delcher A.L."/>
            <person name="Salzberg S.L."/>
            <person name="Silva J.C."/>
            <person name="Haas B.J."/>
            <person name="Majoros W.H."/>
            <person name="Farzad M."/>
            <person name="Carlton J.M."/>
            <person name="Smith R.K. Jr."/>
            <person name="Garg J."/>
            <person name="Pearlman R.E."/>
            <person name="Karrer K.M."/>
            <person name="Sun L."/>
            <person name="Manning G."/>
            <person name="Elde N.C."/>
            <person name="Turkewitz A.P."/>
            <person name="Asai D.J."/>
            <person name="Wilkes D.E."/>
            <person name="Wang Y."/>
            <person name="Cai H."/>
            <person name="Collins K."/>
            <person name="Stewart B.A."/>
            <person name="Lee S.R."/>
            <person name="Wilamowska K."/>
            <person name="Weinberg Z."/>
            <person name="Ruzzo W.L."/>
            <person name="Wloga D."/>
            <person name="Gaertig J."/>
            <person name="Frankel J."/>
            <person name="Tsao C.-C."/>
            <person name="Gorovsky M.A."/>
            <person name="Keeling P.J."/>
            <person name="Waller R.F."/>
            <person name="Patron N.J."/>
            <person name="Cherry J.M."/>
            <person name="Stover N.A."/>
            <person name="Krieger C.J."/>
            <person name="del Toro C."/>
            <person name="Ryder H.F."/>
            <person name="Williamson S.C."/>
            <person name="Barbeau R.A."/>
            <person name="Hamilton E.P."/>
            <person name="Orias E."/>
        </authorList>
    </citation>
    <scope>NUCLEOTIDE SEQUENCE [LARGE SCALE GENOMIC DNA]</scope>
    <source>
        <strain evidence="6">SB210</strain>
    </source>
</reference>
<dbReference type="Pfam" id="PF01765">
    <property type="entry name" value="RRF"/>
    <property type="match status" value="1"/>
</dbReference>
<name>I7MJ71_TETTS</name>
<dbReference type="InterPro" id="IPR023584">
    <property type="entry name" value="Ribosome_recyc_fac_dom"/>
</dbReference>
<dbReference type="InterPro" id="IPR036191">
    <property type="entry name" value="RRF_sf"/>
</dbReference>
<comment type="similarity">
    <text evidence="1">Belongs to the RRF family.</text>
</comment>
<dbReference type="Proteomes" id="UP000009168">
    <property type="component" value="Unassembled WGS sequence"/>
</dbReference>
<keyword evidence="6" id="KW-1185">Reference proteome</keyword>
<keyword evidence="2" id="KW-0648">Protein biosynthesis</keyword>
<evidence type="ECO:0000313" key="5">
    <source>
        <dbReference type="EMBL" id="EAS05165.2"/>
    </source>
</evidence>
<sequence>MNKLVEASKGMLKSRALAFFKNGLINQRRQNFFVLQKINKQQNFLSIAQFDFSTKVGKKKQEKIEKQKEKETRETPQGTIDLTPVEETMKAQLDHTKAELAKLKTGRLTPDMFEKLSVVAYGEKTPLTELCQIVSKAVTTVQLNIYDDALVGAIHKILENSDLNLQLKREGKIITCTMVGGNTKEIKDATIKAAKSVVDKAKNLLRKHRQTGQDMIKGYKKFESEDFIKEAEKEVDNIHNKFVAELDNLLKIKEKEIISS</sequence>
<dbReference type="PANTHER" id="PTHR20982:SF3">
    <property type="entry name" value="MITOCHONDRIAL RIBOSOME RECYCLING FACTOR PSEUDO 1"/>
    <property type="match status" value="1"/>
</dbReference>
<dbReference type="OrthoDB" id="407355at2759"/>
<protein>
    <submittedName>
        <fullName evidence="5">Ribosome-recycling factor</fullName>
    </submittedName>
</protein>
<dbReference type="GO" id="GO:0005739">
    <property type="term" value="C:mitochondrion"/>
    <property type="evidence" value="ECO:0007669"/>
    <property type="project" value="TreeGrafter"/>
</dbReference>
<dbReference type="STRING" id="312017.I7MJ71"/>
<dbReference type="GO" id="GO:0043023">
    <property type="term" value="F:ribosomal large subunit binding"/>
    <property type="evidence" value="ECO:0007669"/>
    <property type="project" value="TreeGrafter"/>
</dbReference>
<evidence type="ECO:0000259" key="4">
    <source>
        <dbReference type="Pfam" id="PF01765"/>
    </source>
</evidence>
<keyword evidence="3" id="KW-0175">Coiled coil</keyword>
<evidence type="ECO:0000256" key="1">
    <source>
        <dbReference type="ARBA" id="ARBA00005912"/>
    </source>
</evidence>
<dbReference type="AlphaFoldDB" id="I7MJ71"/>
<dbReference type="InterPro" id="IPR002661">
    <property type="entry name" value="Ribosome_recyc_fac"/>
</dbReference>
<feature type="domain" description="Ribosome recycling factor" evidence="4">
    <location>
        <begin position="97"/>
        <end position="257"/>
    </location>
</feature>
<dbReference type="SUPFAM" id="SSF55194">
    <property type="entry name" value="Ribosome recycling factor, RRF"/>
    <property type="match status" value="1"/>
</dbReference>
<evidence type="ECO:0000256" key="2">
    <source>
        <dbReference type="ARBA" id="ARBA00022917"/>
    </source>
</evidence>
<organism evidence="5 6">
    <name type="scientific">Tetrahymena thermophila (strain SB210)</name>
    <dbReference type="NCBI Taxonomy" id="312017"/>
    <lineage>
        <taxon>Eukaryota</taxon>
        <taxon>Sar</taxon>
        <taxon>Alveolata</taxon>
        <taxon>Ciliophora</taxon>
        <taxon>Intramacronucleata</taxon>
        <taxon>Oligohymenophorea</taxon>
        <taxon>Hymenostomatida</taxon>
        <taxon>Tetrahymenina</taxon>
        <taxon>Tetrahymenidae</taxon>
        <taxon>Tetrahymena</taxon>
    </lineage>
</organism>
<dbReference type="EMBL" id="GG662407">
    <property type="protein sequence ID" value="EAS05165.2"/>
    <property type="molecule type" value="Genomic_DNA"/>
</dbReference>
<gene>
    <name evidence="5" type="ORF">TTHERM_00766500</name>
</gene>
<dbReference type="KEGG" id="tet:TTHERM_00766500"/>
<feature type="coiled-coil region" evidence="3">
    <location>
        <begin position="191"/>
        <end position="248"/>
    </location>
</feature>